<dbReference type="GO" id="GO:0008982">
    <property type="term" value="F:protein-N(PI)-phosphohistidine-sugar phosphotransferase activity"/>
    <property type="evidence" value="ECO:0007669"/>
    <property type="project" value="InterPro"/>
</dbReference>
<dbReference type="GO" id="GO:0005886">
    <property type="term" value="C:plasma membrane"/>
    <property type="evidence" value="ECO:0007669"/>
    <property type="project" value="UniProtKB-SubCell"/>
</dbReference>
<feature type="transmembrane region" description="Helical" evidence="8">
    <location>
        <begin position="164"/>
        <end position="190"/>
    </location>
</feature>
<dbReference type="Proteomes" id="UP000752012">
    <property type="component" value="Unassembled WGS sequence"/>
</dbReference>
<dbReference type="EMBL" id="JAATHJ010000005">
    <property type="protein sequence ID" value="NJP36957.1"/>
    <property type="molecule type" value="Genomic_DNA"/>
</dbReference>
<evidence type="ECO:0000259" key="9">
    <source>
        <dbReference type="Pfam" id="PF13303"/>
    </source>
</evidence>
<comment type="caution">
    <text evidence="10">The sequence shown here is derived from an EMBL/GenBank/DDBJ whole genome shotgun (WGS) entry which is preliminary data.</text>
</comment>
<sequence length="336" mass="34372">MKQFLHKKGIDLSFRTYFITGLSYMALGLFSSLIIGLIMQTAGDAAGIGWLENTGTQAMALAGPAIGAAVAYGLKAPGLVLFAALFGGAAGYDLAGPAGAFIAAVAAVEAGKLVSGETKIDILVTPLVTICTGAAAAAAVGPPVSALLTGIGQFIMWATEQQPFIMGMLIAAVMGLALTAPISSAAIAIMLQLDGLAAGAAAVGCAAQMIGFAVISFRENKTSGLVSLGIGTSMLQIGNIMRNPLILIPPTAAGAMIGPLATMVFLMENNPEGAGMGTSGFVGQIMTFHTMGFTQSVLWSVLLLHFVLPAVISLLLSEWMRYKGWIKAGDMKIEQA</sequence>
<keyword evidence="2" id="KW-0813">Transport</keyword>
<dbReference type="RefSeq" id="WP_168005250.1">
    <property type="nucleotide sequence ID" value="NZ_JAATHJ010000005.1"/>
</dbReference>
<evidence type="ECO:0000256" key="8">
    <source>
        <dbReference type="SAM" id="Phobius"/>
    </source>
</evidence>
<feature type="transmembrane region" description="Helical" evidence="8">
    <location>
        <begin position="81"/>
        <end position="107"/>
    </location>
</feature>
<proteinExistence type="predicted"/>
<evidence type="ECO:0000256" key="1">
    <source>
        <dbReference type="ARBA" id="ARBA00004651"/>
    </source>
</evidence>
<keyword evidence="11" id="KW-1185">Reference proteome</keyword>
<reference evidence="10 11" key="1">
    <citation type="submission" date="2020-03" db="EMBL/GenBank/DDBJ databases">
        <title>Assessment of the enzymatic potential of alkaline-tolerant lipase obtained from Bacillus luteus H11 (technogenic soil) for the bioremediation of saline soils contaminated with petroleum substances.</title>
        <authorList>
            <person name="Kalwasinska A."/>
        </authorList>
    </citation>
    <scope>NUCLEOTIDE SEQUENCE [LARGE SCALE GENOMIC DNA]</scope>
    <source>
        <strain evidence="10 11">H11</strain>
    </source>
</reference>
<name>A0A969PMK2_9BACI</name>
<feature type="transmembrane region" description="Helical" evidence="8">
    <location>
        <begin position="196"/>
        <end position="217"/>
    </location>
</feature>
<evidence type="ECO:0000313" key="11">
    <source>
        <dbReference type="Proteomes" id="UP000752012"/>
    </source>
</evidence>
<evidence type="ECO:0000256" key="2">
    <source>
        <dbReference type="ARBA" id="ARBA00022448"/>
    </source>
</evidence>
<dbReference type="GO" id="GO:0009401">
    <property type="term" value="P:phosphoenolpyruvate-dependent sugar phosphotransferase system"/>
    <property type="evidence" value="ECO:0007669"/>
    <property type="project" value="InterPro"/>
</dbReference>
<evidence type="ECO:0000256" key="4">
    <source>
        <dbReference type="ARBA" id="ARBA00022597"/>
    </source>
</evidence>
<evidence type="ECO:0000256" key="7">
    <source>
        <dbReference type="ARBA" id="ARBA00023136"/>
    </source>
</evidence>
<accession>A0A969PMK2</accession>
<organism evidence="10 11">
    <name type="scientific">Alkalicoccus luteus</name>
    <dbReference type="NCBI Taxonomy" id="1237094"/>
    <lineage>
        <taxon>Bacteria</taxon>
        <taxon>Bacillati</taxon>
        <taxon>Bacillota</taxon>
        <taxon>Bacilli</taxon>
        <taxon>Bacillales</taxon>
        <taxon>Bacillaceae</taxon>
        <taxon>Alkalicoccus</taxon>
    </lineage>
</organism>
<evidence type="ECO:0000313" key="10">
    <source>
        <dbReference type="EMBL" id="NJP36957.1"/>
    </source>
</evidence>
<feature type="transmembrane region" description="Helical" evidence="8">
    <location>
        <begin position="127"/>
        <end position="152"/>
    </location>
</feature>
<keyword evidence="6 8" id="KW-1133">Transmembrane helix</keyword>
<evidence type="ECO:0000256" key="6">
    <source>
        <dbReference type="ARBA" id="ARBA00022989"/>
    </source>
</evidence>
<evidence type="ECO:0000256" key="5">
    <source>
        <dbReference type="ARBA" id="ARBA00022692"/>
    </source>
</evidence>
<feature type="transmembrane region" description="Helical" evidence="8">
    <location>
        <begin position="297"/>
        <end position="317"/>
    </location>
</feature>
<feature type="transmembrane region" description="Helical" evidence="8">
    <location>
        <begin position="12"/>
        <end position="38"/>
    </location>
</feature>
<comment type="subcellular location">
    <subcellularLocation>
        <location evidence="1">Cell membrane</location>
        <topology evidence="1">Multi-pass membrane protein</topology>
    </subcellularLocation>
</comment>
<dbReference type="InterPro" id="IPR003352">
    <property type="entry name" value="PTS_EIIC"/>
</dbReference>
<feature type="transmembrane region" description="Helical" evidence="8">
    <location>
        <begin position="245"/>
        <end position="267"/>
    </location>
</feature>
<keyword evidence="4 10" id="KW-0762">Sugar transport</keyword>
<evidence type="ECO:0000256" key="3">
    <source>
        <dbReference type="ARBA" id="ARBA00022475"/>
    </source>
</evidence>
<gene>
    <name evidence="10" type="ORF">HCN83_05080</name>
</gene>
<dbReference type="Pfam" id="PF13303">
    <property type="entry name" value="PTS_EIIC_2"/>
    <property type="match status" value="1"/>
</dbReference>
<protein>
    <submittedName>
        <fullName evidence="10">PTS sugar transporter subunit IIC</fullName>
    </submittedName>
</protein>
<keyword evidence="3" id="KW-1003">Cell membrane</keyword>
<keyword evidence="7 8" id="KW-0472">Membrane</keyword>
<feature type="domain" description="Phosphotransferase system EIIC" evidence="9">
    <location>
        <begin position="22"/>
        <end position="333"/>
    </location>
</feature>
<dbReference type="AlphaFoldDB" id="A0A969PMK2"/>
<keyword evidence="5 8" id="KW-0812">Transmembrane</keyword>